<evidence type="ECO:0000313" key="1">
    <source>
        <dbReference type="EMBL" id="AXF86495.1"/>
    </source>
</evidence>
<accession>A0A345DDQ7</accession>
<dbReference type="Pfam" id="PF05816">
    <property type="entry name" value="TelA"/>
    <property type="match status" value="1"/>
</dbReference>
<organism evidence="1 2">
    <name type="scientific">Ephemeroptericola cinctiostellae</name>
    <dbReference type="NCBI Taxonomy" id="2268024"/>
    <lineage>
        <taxon>Bacteria</taxon>
        <taxon>Pseudomonadati</taxon>
        <taxon>Pseudomonadota</taxon>
        <taxon>Betaproteobacteria</taxon>
        <taxon>Burkholderiales</taxon>
        <taxon>Burkholderiaceae</taxon>
        <taxon>Ephemeroptericola</taxon>
    </lineage>
</organism>
<sequence length="322" mass="36428">MSSKPKVLFDHTQASVTQPTKKPSVLFGTAQALLPKSTAPKILTGGVLRQRLPCSIDDLQKLNPSAEADTLAAALRIIHSINLDDPHFEDIVRFGEDLQIEHGQMTETALNIANNEHVTQVQTVLNQLFGIIKHLDPEQVFANKQPSTVRKLTNLIVPKATPRQVFDVYYPQLMACIEQVKQREQTLIELDTTLSKLKSRHTKLLHQMVCYIIAANFTVQYIRQNQLNRTEHYNAQANALEHRANSLLETQTALHMSQTTHDVLTEHLHALNTTISTVLHQDLPVFYTAYTAALMAKPNQNSRMSLRRIYLKLIEHLNGEKI</sequence>
<dbReference type="EMBL" id="CP031124">
    <property type="protein sequence ID" value="AXF86495.1"/>
    <property type="molecule type" value="Genomic_DNA"/>
</dbReference>
<proteinExistence type="predicted"/>
<reference evidence="2" key="1">
    <citation type="submission" date="2018-07" db="EMBL/GenBank/DDBJ databases">
        <authorList>
            <person name="Kim H."/>
        </authorList>
    </citation>
    <scope>NUCLEOTIDE SEQUENCE [LARGE SCALE GENOMIC DNA]</scope>
    <source>
        <strain evidence="2">F02</strain>
    </source>
</reference>
<protein>
    <submittedName>
        <fullName evidence="1">Uncharacterized protein</fullName>
    </submittedName>
</protein>
<dbReference type="RefSeq" id="WP_114563565.1">
    <property type="nucleotide sequence ID" value="NZ_CP031124.1"/>
</dbReference>
<keyword evidence="2" id="KW-1185">Reference proteome</keyword>
<dbReference type="AlphaFoldDB" id="A0A345DDQ7"/>
<dbReference type="InterPro" id="IPR008863">
    <property type="entry name" value="Toxic_anion-R_TelA"/>
</dbReference>
<dbReference type="OrthoDB" id="8336390at2"/>
<name>A0A345DDQ7_9BURK</name>
<evidence type="ECO:0000313" key="2">
    <source>
        <dbReference type="Proteomes" id="UP000252182"/>
    </source>
</evidence>
<dbReference type="KEGG" id="hyf:DTO96_102249"/>
<dbReference type="Proteomes" id="UP000252182">
    <property type="component" value="Chromosome"/>
</dbReference>
<gene>
    <name evidence="1" type="ORF">DTO96_102249</name>
</gene>